<dbReference type="RefSeq" id="WP_016195384.1">
    <property type="nucleotide sequence ID" value="NZ_AQPN01000079.1"/>
</dbReference>
<sequence>MFHHTGQRRTHKNNIRLALLLCMSAGVVNVTGFIAFGILTTNVTGHVAVFADQLSNGNFSSARMIGLWMLTFLAGAFFSSLWLRLTTNNKRFAFTVPIIVEIIILLLVGYFGYDFDYSIVSTEIFGGSLLFAMGLQNALVSEISGSVVRTTHLTGMFTDLGIALAKSIYGDVKTKAALRPKIMLYLVIIFFFFFGGIAGGLLFKRYYYHTFYLPAFILMAVMIYDMFRFKTVLFFRRVKSKRGLHSFYRR</sequence>
<dbReference type="eggNOG" id="COG3619">
    <property type="taxonomic scope" value="Bacteria"/>
</dbReference>
<dbReference type="PANTHER" id="PTHR37314">
    <property type="entry name" value="SLR0142 PROTEIN"/>
    <property type="match status" value="1"/>
</dbReference>
<protein>
    <submittedName>
        <fullName evidence="2">Putative transmembrane protein</fullName>
    </submittedName>
</protein>
<gene>
    <name evidence="2" type="ORF">ADIARSV_2150</name>
</gene>
<feature type="transmembrane region" description="Helical" evidence="1">
    <location>
        <begin position="65"/>
        <end position="85"/>
    </location>
</feature>
<keyword evidence="1" id="KW-1133">Transmembrane helix</keyword>
<feature type="transmembrane region" description="Helical" evidence="1">
    <location>
        <begin position="92"/>
        <end position="113"/>
    </location>
</feature>
<evidence type="ECO:0000313" key="2">
    <source>
        <dbReference type="EMBL" id="EOR94552.1"/>
    </source>
</evidence>
<reference evidence="2 3" key="1">
    <citation type="journal article" date="2013" name="Genome Announc.">
        <title>Draft Genome Sequence of Arcticibacter svalbardensis Strain MN12-7T, a Member of the Family Sphingobacteriaceae Isolated from an Arctic Soil Sample.</title>
        <authorList>
            <person name="Shivaji S."/>
            <person name="Ara S."/>
            <person name="Prasad S."/>
            <person name="Manasa B.P."/>
            <person name="Begum Z."/>
            <person name="Singh A."/>
            <person name="Kumar Pinnaka A."/>
        </authorList>
    </citation>
    <scope>NUCLEOTIDE SEQUENCE [LARGE SCALE GENOMIC DNA]</scope>
    <source>
        <strain evidence="2 3">MN12-7</strain>
    </source>
</reference>
<feature type="transmembrane region" description="Helical" evidence="1">
    <location>
        <begin position="17"/>
        <end position="39"/>
    </location>
</feature>
<accession>R9GRS7</accession>
<evidence type="ECO:0000256" key="1">
    <source>
        <dbReference type="SAM" id="Phobius"/>
    </source>
</evidence>
<dbReference type="STRING" id="1150600.ADIARSV_2150"/>
<feature type="transmembrane region" description="Helical" evidence="1">
    <location>
        <begin position="209"/>
        <end position="227"/>
    </location>
</feature>
<dbReference type="Proteomes" id="UP000014174">
    <property type="component" value="Unassembled WGS sequence"/>
</dbReference>
<keyword evidence="3" id="KW-1185">Reference proteome</keyword>
<proteinExistence type="predicted"/>
<dbReference type="Pfam" id="PF06912">
    <property type="entry name" value="DUF1275"/>
    <property type="match status" value="1"/>
</dbReference>
<dbReference type="EMBL" id="AQPN01000079">
    <property type="protein sequence ID" value="EOR94552.1"/>
    <property type="molecule type" value="Genomic_DNA"/>
</dbReference>
<keyword evidence="1 2" id="KW-0812">Transmembrane</keyword>
<dbReference type="PANTHER" id="PTHR37314:SF4">
    <property type="entry name" value="UPF0700 TRANSMEMBRANE PROTEIN YOAK"/>
    <property type="match status" value="1"/>
</dbReference>
<name>R9GRS7_9SPHI</name>
<dbReference type="OrthoDB" id="270162at2"/>
<feature type="transmembrane region" description="Helical" evidence="1">
    <location>
        <begin position="182"/>
        <end position="203"/>
    </location>
</feature>
<keyword evidence="1" id="KW-0472">Membrane</keyword>
<comment type="caution">
    <text evidence="2">The sequence shown here is derived from an EMBL/GenBank/DDBJ whole genome shotgun (WGS) entry which is preliminary data.</text>
</comment>
<dbReference type="InterPro" id="IPR010699">
    <property type="entry name" value="DUF1275"/>
</dbReference>
<feature type="transmembrane region" description="Helical" evidence="1">
    <location>
        <begin position="119"/>
        <end position="140"/>
    </location>
</feature>
<dbReference type="AlphaFoldDB" id="R9GRS7"/>
<evidence type="ECO:0000313" key="3">
    <source>
        <dbReference type="Proteomes" id="UP000014174"/>
    </source>
</evidence>
<organism evidence="2 3">
    <name type="scientific">Arcticibacter svalbardensis MN12-7</name>
    <dbReference type="NCBI Taxonomy" id="1150600"/>
    <lineage>
        <taxon>Bacteria</taxon>
        <taxon>Pseudomonadati</taxon>
        <taxon>Bacteroidota</taxon>
        <taxon>Sphingobacteriia</taxon>
        <taxon>Sphingobacteriales</taxon>
        <taxon>Sphingobacteriaceae</taxon>
        <taxon>Arcticibacter</taxon>
    </lineage>
</organism>